<proteinExistence type="predicted"/>
<evidence type="ECO:0000313" key="1">
    <source>
        <dbReference type="EMBL" id="MDL2077137.1"/>
    </source>
</evidence>
<reference evidence="1 2" key="1">
    <citation type="submission" date="2023-05" db="EMBL/GenBank/DDBJ databases">
        <title>Streptomyces fuscus sp. nov., a brown-black pigment producing actinomyces isolated from dry sand of Sea duck farm.</title>
        <authorList>
            <person name="Xie J."/>
            <person name="Shen N."/>
        </authorList>
    </citation>
    <scope>NUCLEOTIDE SEQUENCE [LARGE SCALE GENOMIC DNA]</scope>
    <source>
        <strain evidence="1 2">GXMU-J15</strain>
    </source>
</reference>
<organism evidence="1 2">
    <name type="scientific">Streptomyces fuscus</name>
    <dbReference type="NCBI Taxonomy" id="3048495"/>
    <lineage>
        <taxon>Bacteria</taxon>
        <taxon>Bacillati</taxon>
        <taxon>Actinomycetota</taxon>
        <taxon>Actinomycetes</taxon>
        <taxon>Kitasatosporales</taxon>
        <taxon>Streptomycetaceae</taxon>
        <taxon>Streptomyces</taxon>
    </lineage>
</organism>
<keyword evidence="2" id="KW-1185">Reference proteome</keyword>
<gene>
    <name evidence="1" type="ORF">QNN03_11870</name>
</gene>
<evidence type="ECO:0000313" key="2">
    <source>
        <dbReference type="Proteomes" id="UP001241926"/>
    </source>
</evidence>
<sequence length="223" mass="23834">MSTADAAAPTPTIVIDHSAQDPHAELWFAEPPGFLPLPLDALLPEPGSEAAHALRATVEPFLNSAPDELHRLQFIAHVAAGQQLLAALQETGTVHCSIGLHRDDVAVNAAPEPLLSFFTVSWRQIATTPRGVTAARAAASASEDAHIEYLELPCGPVTLTESTSVPSSSLPTPLRQIRAHIPHPDCKRLAVLTLGTTALARRAEYRAILHRIVESVSFERPLG</sequence>
<dbReference type="Proteomes" id="UP001241926">
    <property type="component" value="Unassembled WGS sequence"/>
</dbReference>
<accession>A0ABT7IX10</accession>
<dbReference type="RefSeq" id="WP_285432282.1">
    <property type="nucleotide sequence ID" value="NZ_JASJUS010000009.1"/>
</dbReference>
<name>A0ABT7IX10_9ACTN</name>
<comment type="caution">
    <text evidence="1">The sequence shown here is derived from an EMBL/GenBank/DDBJ whole genome shotgun (WGS) entry which is preliminary data.</text>
</comment>
<protein>
    <submittedName>
        <fullName evidence="1">Uncharacterized protein</fullName>
    </submittedName>
</protein>
<dbReference type="EMBL" id="JASJUS010000009">
    <property type="protein sequence ID" value="MDL2077137.1"/>
    <property type="molecule type" value="Genomic_DNA"/>
</dbReference>